<proteinExistence type="predicted"/>
<accession>A0A327Z1P3</accession>
<gene>
    <name evidence="1" type="ORF">B0I29_120123</name>
</gene>
<protein>
    <submittedName>
        <fullName evidence="1">Uncharacterized protein</fullName>
    </submittedName>
</protein>
<keyword evidence="2" id="KW-1185">Reference proteome</keyword>
<reference evidence="1 2" key="1">
    <citation type="submission" date="2018-06" db="EMBL/GenBank/DDBJ databases">
        <title>Genomic Encyclopedia of Type Strains, Phase III (KMG-III): the genomes of soil and plant-associated and newly described type strains.</title>
        <authorList>
            <person name="Whitman W."/>
        </authorList>
    </citation>
    <scope>NUCLEOTIDE SEQUENCE [LARGE SCALE GENOMIC DNA]</scope>
    <source>
        <strain evidence="1 2">CGMCC 4.7090</strain>
    </source>
</reference>
<sequence>MSDSHSRRIRALELLYDHVPENAGEIPSFVDLLSDTPDDHAEDLWRGTLRLLHNQGLIKLAETMGFGGTAAYLTDTGRAEVEERRRRRTNPAEMRSATERGILQYLYQESPNGTEWTQLRGDDGLKIVLEGSTLPDNLVGRVAEQLKEAGLIEGGSYVAELEGPLTVRLTGLGQRCIESGVSVEEFLNKQRQTQPGHVFHIGTISGSNLNWGDHVTQNATTSSGLVGDELRQLVQAIVLALPVLGLPDDDVEAIRRDSEIIEGELQQQTPESKGIVRAVFNRNLNRILAEGENQLALYLVASAKVLLRNIGWDVA</sequence>
<comment type="caution">
    <text evidence="1">The sequence shown here is derived from an EMBL/GenBank/DDBJ whole genome shotgun (WGS) entry which is preliminary data.</text>
</comment>
<dbReference type="AlphaFoldDB" id="A0A327Z1P3"/>
<dbReference type="OrthoDB" id="3369028at2"/>
<evidence type="ECO:0000313" key="2">
    <source>
        <dbReference type="Proteomes" id="UP000249341"/>
    </source>
</evidence>
<organism evidence="1 2">
    <name type="scientific">Actinoplanes lutulentus</name>
    <dbReference type="NCBI Taxonomy" id="1287878"/>
    <lineage>
        <taxon>Bacteria</taxon>
        <taxon>Bacillati</taxon>
        <taxon>Actinomycetota</taxon>
        <taxon>Actinomycetes</taxon>
        <taxon>Micromonosporales</taxon>
        <taxon>Micromonosporaceae</taxon>
        <taxon>Actinoplanes</taxon>
    </lineage>
</organism>
<name>A0A327Z1P3_9ACTN</name>
<dbReference type="RefSeq" id="WP_146616994.1">
    <property type="nucleotide sequence ID" value="NZ_JACHWI010000002.1"/>
</dbReference>
<dbReference type="EMBL" id="QLMJ01000020">
    <property type="protein sequence ID" value="RAK28355.1"/>
    <property type="molecule type" value="Genomic_DNA"/>
</dbReference>
<dbReference type="Proteomes" id="UP000249341">
    <property type="component" value="Unassembled WGS sequence"/>
</dbReference>
<evidence type="ECO:0000313" key="1">
    <source>
        <dbReference type="EMBL" id="RAK28355.1"/>
    </source>
</evidence>